<dbReference type="Proteomes" id="UP001055879">
    <property type="component" value="Linkage Group LG05"/>
</dbReference>
<evidence type="ECO:0000313" key="2">
    <source>
        <dbReference type="Proteomes" id="UP001055879"/>
    </source>
</evidence>
<accession>A0ACB9C434</accession>
<organism evidence="1 2">
    <name type="scientific">Arctium lappa</name>
    <name type="common">Greater burdock</name>
    <name type="synonym">Lappa major</name>
    <dbReference type="NCBI Taxonomy" id="4217"/>
    <lineage>
        <taxon>Eukaryota</taxon>
        <taxon>Viridiplantae</taxon>
        <taxon>Streptophyta</taxon>
        <taxon>Embryophyta</taxon>
        <taxon>Tracheophyta</taxon>
        <taxon>Spermatophyta</taxon>
        <taxon>Magnoliopsida</taxon>
        <taxon>eudicotyledons</taxon>
        <taxon>Gunneridae</taxon>
        <taxon>Pentapetalae</taxon>
        <taxon>asterids</taxon>
        <taxon>campanulids</taxon>
        <taxon>Asterales</taxon>
        <taxon>Asteraceae</taxon>
        <taxon>Carduoideae</taxon>
        <taxon>Cardueae</taxon>
        <taxon>Arctiinae</taxon>
        <taxon>Arctium</taxon>
    </lineage>
</organism>
<sequence length="623" mass="72129">MKKKNYYLSLSLSLLTAEAWWVQHTLNHIRNSQASSLSLYTPLFSQSLFCKTLSTPKSPTILCMEIEEENACNPGIKRNKPLALDWEQLLPTTSPDDDRPPELVVKSDKKSKDGGTGGDAQQDQREHLELLSKSDHEINEYIARQKKIMPTVGARLPDKGEKLKATFRRHVEELERRKKLQSEKGHNGCEETIQLSDHSDDGASCGKKKGDQKSLPSSTFAKLFCNRLEQDKDSRTVNAFEDDLSFSNPCQKKKVKSNSQHLGKRRSRMGLPSRPASTQEPLRSPRTPFVDSEKPIISNDDKKDNNSDTSSPDHLAGNKPCSFSETNFYQDQPSRNLRPRHRRTYHLVDEEPLIQTTIPYAEKLDDSMKDVTVYYPSRDDPGSVEVNYADMACLAPEACLSSVIMNFYIQYLQRPTSSSESATCNYHFFNTYFYNKLEKLSYKEDSFLKFRKWWKGISIFEKAYILLPIHENVHWSLVIICIPTKEDELGPILLHLDSLGLHDSRSLFDNIRRFLKEEWSYLRKSEAPLDLPITNEIWENLDRRMYDRRVTVPQQRNEYDCGLFVLFYMERFIKEAPERLRKKDLSMFGKQWFHPAEASNLRVRIHNLLVEEFKTAKESSAKC</sequence>
<reference evidence="1 2" key="2">
    <citation type="journal article" date="2022" name="Mol. Ecol. Resour.">
        <title>The genomes of chicory, endive, great burdock and yacon provide insights into Asteraceae paleo-polyploidization history and plant inulin production.</title>
        <authorList>
            <person name="Fan W."/>
            <person name="Wang S."/>
            <person name="Wang H."/>
            <person name="Wang A."/>
            <person name="Jiang F."/>
            <person name="Liu H."/>
            <person name="Zhao H."/>
            <person name="Xu D."/>
            <person name="Zhang Y."/>
        </authorList>
    </citation>
    <scope>NUCLEOTIDE SEQUENCE [LARGE SCALE GENOMIC DNA]</scope>
    <source>
        <strain evidence="2">cv. Niubang</strain>
    </source>
</reference>
<name>A0ACB9C434_ARCLA</name>
<dbReference type="EMBL" id="CM042051">
    <property type="protein sequence ID" value="KAI3729023.1"/>
    <property type="molecule type" value="Genomic_DNA"/>
</dbReference>
<comment type="caution">
    <text evidence="1">The sequence shown here is derived from an EMBL/GenBank/DDBJ whole genome shotgun (WGS) entry which is preliminary data.</text>
</comment>
<reference evidence="2" key="1">
    <citation type="journal article" date="2022" name="Mol. Ecol. Resour.">
        <title>The genomes of chicory, endive, great burdock and yacon provide insights into Asteraceae palaeo-polyploidization history and plant inulin production.</title>
        <authorList>
            <person name="Fan W."/>
            <person name="Wang S."/>
            <person name="Wang H."/>
            <person name="Wang A."/>
            <person name="Jiang F."/>
            <person name="Liu H."/>
            <person name="Zhao H."/>
            <person name="Xu D."/>
            <person name="Zhang Y."/>
        </authorList>
    </citation>
    <scope>NUCLEOTIDE SEQUENCE [LARGE SCALE GENOMIC DNA]</scope>
    <source>
        <strain evidence="2">cv. Niubang</strain>
    </source>
</reference>
<keyword evidence="2" id="KW-1185">Reference proteome</keyword>
<evidence type="ECO:0000313" key="1">
    <source>
        <dbReference type="EMBL" id="KAI3729023.1"/>
    </source>
</evidence>
<protein>
    <submittedName>
        <fullName evidence="1">Uncharacterized protein</fullName>
    </submittedName>
</protein>
<proteinExistence type="predicted"/>
<gene>
    <name evidence="1" type="ORF">L6452_17669</name>
</gene>